<comment type="caution">
    <text evidence="2">The sequence shown here is derived from an EMBL/GenBank/DDBJ whole genome shotgun (WGS) entry which is preliminary data.</text>
</comment>
<feature type="region of interest" description="Disordered" evidence="1">
    <location>
        <begin position="1"/>
        <end position="45"/>
    </location>
</feature>
<reference evidence="2 3" key="1">
    <citation type="submission" date="2019-05" db="EMBL/GenBank/DDBJ databases">
        <title>Another draft genome of Portunus trituberculatus and its Hox gene families provides insights of decapod evolution.</title>
        <authorList>
            <person name="Jeong J.-H."/>
            <person name="Song I."/>
            <person name="Kim S."/>
            <person name="Choi T."/>
            <person name="Kim D."/>
            <person name="Ryu S."/>
            <person name="Kim W."/>
        </authorList>
    </citation>
    <scope>NUCLEOTIDE SEQUENCE [LARGE SCALE GENOMIC DNA]</scope>
    <source>
        <tissue evidence="2">Muscle</tissue>
    </source>
</reference>
<dbReference type="Proteomes" id="UP000324222">
    <property type="component" value="Unassembled WGS sequence"/>
</dbReference>
<dbReference type="EMBL" id="VSRR010096711">
    <property type="protein sequence ID" value="MPC93949.1"/>
    <property type="molecule type" value="Genomic_DNA"/>
</dbReference>
<keyword evidence="3" id="KW-1185">Reference proteome</keyword>
<evidence type="ECO:0000313" key="2">
    <source>
        <dbReference type="EMBL" id="MPC93949.1"/>
    </source>
</evidence>
<gene>
    <name evidence="2" type="ORF">E2C01_089097</name>
</gene>
<organism evidence="2 3">
    <name type="scientific">Portunus trituberculatus</name>
    <name type="common">Swimming crab</name>
    <name type="synonym">Neptunus trituberculatus</name>
    <dbReference type="NCBI Taxonomy" id="210409"/>
    <lineage>
        <taxon>Eukaryota</taxon>
        <taxon>Metazoa</taxon>
        <taxon>Ecdysozoa</taxon>
        <taxon>Arthropoda</taxon>
        <taxon>Crustacea</taxon>
        <taxon>Multicrustacea</taxon>
        <taxon>Malacostraca</taxon>
        <taxon>Eumalacostraca</taxon>
        <taxon>Eucarida</taxon>
        <taxon>Decapoda</taxon>
        <taxon>Pleocyemata</taxon>
        <taxon>Brachyura</taxon>
        <taxon>Eubrachyura</taxon>
        <taxon>Portunoidea</taxon>
        <taxon>Portunidae</taxon>
        <taxon>Portuninae</taxon>
        <taxon>Portunus</taxon>
    </lineage>
</organism>
<evidence type="ECO:0000256" key="1">
    <source>
        <dbReference type="SAM" id="MobiDB-lite"/>
    </source>
</evidence>
<proteinExistence type="predicted"/>
<protein>
    <submittedName>
        <fullName evidence="2">Uncharacterized protein</fullName>
    </submittedName>
</protein>
<name>A0A5B7JGC5_PORTR</name>
<accession>A0A5B7JGC5</accession>
<dbReference type="AlphaFoldDB" id="A0A5B7JGC5"/>
<sequence>MRETDSSRGEVVGDGTGRRGESGVRIAGGMGKGEREDQAAGTGCG</sequence>
<evidence type="ECO:0000313" key="3">
    <source>
        <dbReference type="Proteomes" id="UP000324222"/>
    </source>
</evidence>